<comment type="caution">
    <text evidence="4">The sequence shown here is derived from an EMBL/GenBank/DDBJ whole genome shotgun (WGS) entry which is preliminary data.</text>
</comment>
<organism evidence="4 5">
    <name type="scientific">Paenibacillus lacisoli</name>
    <dbReference type="NCBI Taxonomy" id="3064525"/>
    <lineage>
        <taxon>Bacteria</taxon>
        <taxon>Bacillati</taxon>
        <taxon>Bacillota</taxon>
        <taxon>Bacilli</taxon>
        <taxon>Bacillales</taxon>
        <taxon>Paenibacillaceae</taxon>
        <taxon>Paenibacillus</taxon>
    </lineage>
</organism>
<gene>
    <name evidence="4" type="ORF">Q5741_10510</name>
</gene>
<dbReference type="RefSeq" id="WP_305024043.1">
    <property type="nucleotide sequence ID" value="NZ_JAUQTB010000004.1"/>
</dbReference>
<reference evidence="4 5" key="1">
    <citation type="submission" date="2023-07" db="EMBL/GenBank/DDBJ databases">
        <title>Paenibacillus sp. JX-17 nov. isolated from soil.</title>
        <authorList>
            <person name="Wan Y."/>
            <person name="Liu B."/>
        </authorList>
    </citation>
    <scope>NUCLEOTIDE SEQUENCE [LARGE SCALE GENOMIC DNA]</scope>
    <source>
        <strain evidence="4 5">JX-17</strain>
    </source>
</reference>
<feature type="compositionally biased region" description="Basic and acidic residues" evidence="2">
    <location>
        <begin position="622"/>
        <end position="639"/>
    </location>
</feature>
<keyword evidence="5" id="KW-1185">Reference proteome</keyword>
<dbReference type="PANTHER" id="PTHR38045">
    <property type="entry name" value="CHROMOSOME 1, WHOLE GENOME SHOTGUN SEQUENCE"/>
    <property type="match status" value="1"/>
</dbReference>
<evidence type="ECO:0000313" key="5">
    <source>
        <dbReference type="Proteomes" id="UP001240171"/>
    </source>
</evidence>
<evidence type="ECO:0000256" key="2">
    <source>
        <dbReference type="SAM" id="MobiDB-lite"/>
    </source>
</evidence>
<evidence type="ECO:0000256" key="1">
    <source>
        <dbReference type="ARBA" id="ARBA00004196"/>
    </source>
</evidence>
<dbReference type="InterPro" id="IPR008929">
    <property type="entry name" value="Chondroitin_lyas"/>
</dbReference>
<dbReference type="Pfam" id="PF07940">
    <property type="entry name" value="Hepar_II_III_C"/>
    <property type="match status" value="1"/>
</dbReference>
<evidence type="ECO:0000259" key="3">
    <source>
        <dbReference type="Pfam" id="PF07940"/>
    </source>
</evidence>
<feature type="region of interest" description="Disordered" evidence="2">
    <location>
        <begin position="622"/>
        <end position="645"/>
    </location>
</feature>
<evidence type="ECO:0000313" key="4">
    <source>
        <dbReference type="EMBL" id="MDO7906857.1"/>
    </source>
</evidence>
<name>A0ABT9CC64_9BACL</name>
<dbReference type="Gene3D" id="1.50.10.100">
    <property type="entry name" value="Chondroitin AC/alginate lyase"/>
    <property type="match status" value="1"/>
</dbReference>
<dbReference type="InterPro" id="IPR012480">
    <property type="entry name" value="Hepar_II_III_C"/>
</dbReference>
<dbReference type="Proteomes" id="UP001240171">
    <property type="component" value="Unassembled WGS sequence"/>
</dbReference>
<dbReference type="EMBL" id="JAUQTB010000004">
    <property type="protein sequence ID" value="MDO7906857.1"/>
    <property type="molecule type" value="Genomic_DNA"/>
</dbReference>
<feature type="domain" description="Heparinase II/III-like C-terminal" evidence="3">
    <location>
        <begin position="395"/>
        <end position="522"/>
    </location>
</feature>
<sequence length="645" mass="72369">MEAVNGQWTDGLLSGSFFEKAKEELGASWRSRLRKTHKNPVFSTLWNELEEIAAAAGSEPLPVLSFGLFRQYAESGGRLEYEQVYFERRGRLCASVLQAVVDPAFERIAVLEDMLWEICGEYTWCLPAHLPQDKQVRPAWEEVDLFASETAGMLAEVVLLLGDALNPVLADRIREEVQRRVLTPVFERGDSFGWLTACHNWAAVCGSGCGIAALLLMDGNKMRSKSAARMAEVMTSFLQGYAEDGGCSEGLGYWVYGFGYFVYFADLLHTFSSGRIDLLDTAKVRTIALFPDHIHLSRGTYVNYSDSSDHEIVPSGLLSRLAELDDRLTSVPLDLPRYRQDPCRRWAHLLRNLLWSRPSSNGGEPHKADYLADLSWLVCRYAERDQPIMPVLAFAAKGGHNGEFHNHNDLGHFILHGGGENLLVDLGAGEYSKDYFADGRDAILQISSEGHSVPLINGVAQRSGHTAAARVVEVSIQRNEAVMELDLTSAYPVEADLQRYHRRLEWKQGEGQAQLLLQDRFEFGTAPGQVEERLISLIRPAEEAGRLIWNGKNAYLTLNYPRDQWAVSVEECVTSAHDGSPMTVYRTKLLLQDKKQERKGSAGLEACLCELRLILSGYHSNKPAEARQRQHSRQPERRISRSRRG</sequence>
<dbReference type="Gene3D" id="2.70.98.70">
    <property type="match status" value="1"/>
</dbReference>
<protein>
    <submittedName>
        <fullName evidence="4">Heparinase II/III family protein</fullName>
    </submittedName>
</protein>
<dbReference type="PANTHER" id="PTHR38045:SF1">
    <property type="entry name" value="HEPARINASE II_III-LIKE PROTEIN"/>
    <property type="match status" value="1"/>
</dbReference>
<accession>A0ABT9CC64</accession>
<comment type="subcellular location">
    <subcellularLocation>
        <location evidence="1">Cell envelope</location>
    </subcellularLocation>
</comment>
<proteinExistence type="predicted"/>
<dbReference type="SUPFAM" id="SSF48230">
    <property type="entry name" value="Chondroitin AC/alginate lyase"/>
    <property type="match status" value="1"/>
</dbReference>